<dbReference type="Proteomes" id="UP001499843">
    <property type="component" value="Unassembled WGS sequence"/>
</dbReference>
<dbReference type="Gene3D" id="1.50.10.10">
    <property type="match status" value="1"/>
</dbReference>
<dbReference type="SUPFAM" id="SSF158745">
    <property type="entry name" value="LanC-like"/>
    <property type="match status" value="1"/>
</dbReference>
<dbReference type="SMART" id="SM01260">
    <property type="entry name" value="LANC_like"/>
    <property type="match status" value="1"/>
</dbReference>
<dbReference type="EMBL" id="BAAAQX010000049">
    <property type="protein sequence ID" value="GAA2215307.1"/>
    <property type="molecule type" value="Genomic_DNA"/>
</dbReference>
<dbReference type="Pfam" id="PF13575">
    <property type="entry name" value="DUF4135"/>
    <property type="match status" value="1"/>
</dbReference>
<dbReference type="InterPro" id="IPR012341">
    <property type="entry name" value="6hp_glycosidase-like_sf"/>
</dbReference>
<evidence type="ECO:0000313" key="3">
    <source>
        <dbReference type="Proteomes" id="UP001499843"/>
    </source>
</evidence>
<dbReference type="PRINTS" id="PR01950">
    <property type="entry name" value="LANCSUPER"/>
</dbReference>
<comment type="caution">
    <text evidence="2">The sequence shown here is derived from an EMBL/GenBank/DDBJ whole genome shotgun (WGS) entry which is preliminary data.</text>
</comment>
<dbReference type="InterPro" id="IPR007822">
    <property type="entry name" value="LANC-like"/>
</dbReference>
<accession>A0ABN3D0J5</accession>
<dbReference type="InterPro" id="IPR025410">
    <property type="entry name" value="Lant_dehyd"/>
</dbReference>
<dbReference type="Pfam" id="PF05147">
    <property type="entry name" value="LANC_like"/>
    <property type="match status" value="1"/>
</dbReference>
<evidence type="ECO:0000313" key="2">
    <source>
        <dbReference type="EMBL" id="GAA2215307.1"/>
    </source>
</evidence>
<organism evidence="2 3">
    <name type="scientific">Nonomuraea monospora</name>
    <dbReference type="NCBI Taxonomy" id="568818"/>
    <lineage>
        <taxon>Bacteria</taxon>
        <taxon>Bacillati</taxon>
        <taxon>Actinomycetota</taxon>
        <taxon>Actinomycetes</taxon>
        <taxon>Streptosporangiales</taxon>
        <taxon>Streptosporangiaceae</taxon>
        <taxon>Nonomuraea</taxon>
    </lineage>
</organism>
<gene>
    <name evidence="2" type="ORF">GCM10009850_107740</name>
</gene>
<proteinExistence type="predicted"/>
<reference evidence="2 3" key="1">
    <citation type="journal article" date="2019" name="Int. J. Syst. Evol. Microbiol.">
        <title>The Global Catalogue of Microorganisms (GCM) 10K type strain sequencing project: providing services to taxonomists for standard genome sequencing and annotation.</title>
        <authorList>
            <consortium name="The Broad Institute Genomics Platform"/>
            <consortium name="The Broad Institute Genome Sequencing Center for Infectious Disease"/>
            <person name="Wu L."/>
            <person name="Ma J."/>
        </authorList>
    </citation>
    <scope>NUCLEOTIDE SEQUENCE [LARGE SCALE GENOMIC DNA]</scope>
    <source>
        <strain evidence="2 3">JCM 16114</strain>
    </source>
</reference>
<dbReference type="InterPro" id="IPR017146">
    <property type="entry name" value="Lanti_2_LanM"/>
</dbReference>
<name>A0ABN3D0J5_9ACTN</name>
<evidence type="ECO:0000259" key="1">
    <source>
        <dbReference type="Pfam" id="PF13575"/>
    </source>
</evidence>
<dbReference type="RefSeq" id="WP_344493953.1">
    <property type="nucleotide sequence ID" value="NZ_BAAAQX010000049.1"/>
</dbReference>
<dbReference type="CDD" id="cd04792">
    <property type="entry name" value="LanM-like"/>
    <property type="match status" value="1"/>
</dbReference>
<protein>
    <submittedName>
        <fullName evidence="2">Type 2 lanthipeptide synthetase LanM family protein</fullName>
    </submittedName>
</protein>
<sequence>MNDTVPGHLLEPALLRLAARLGTVPGLAEAERDVLHAAAESALRDTVRRLIDRVLLLELHAARLTGRLTAADPAARWAEWQAQTATPAFWTSLGGHYPTLLPRLRRVIGNRCAAALRLARRFGSDRAALGPLMDGGGTGLVEVEFAAGDSHRGGQTVVLLGCEGGSVAYKPRPVTVDRALARFLERVLHAEPSGTRIRVPEAVARGGYGWVEYVEHRYCDGDEELRAFHRGLGHWLAVMLLLGGSDLHAENLIAAGPVPVVVDCETLFTPLPPALELGFGDATDRAAALLGRSVLSTGLLPDRGVALGWRGIDPSGIGSLPGQQPAAELQVILDAGTDQARVGRARVEVPMERNLPSPDPVLGAYWDQVVAGFTELTERLRGLDGAGELEPMLAGFADVPVRVVARSTELYAELGRMLWHPASLHDEPAARARAEAVLARQADDVPGRPDDPAVIAAEVADLLVADVPVYSTTPGSGVLTGPRGTTWKTADDLFAGTLHRWRAADLGVERQVVRSAVVGAYLNDGWLRGERTVGPRRVRASDLDRRRRSAAAGIVRGLAASAVRGDDGSATWIGPVLDPAGWAVLPLGPDMYGGTAGIAVLLSGYQHEVEHGRADPVPEVAELLRAVLRTLRDTGDALLSAGAQEVAGGYLGAGSRIWAWLLLGRLGAVGRAEAVSRASAALAGLPASLDGDASPGLFDGLAGAVVPLLRLDEHVEGGHAAAAALAGEIGSRLVAAAETHDGLPRWGSTDPSHDPAGVAHGAAGIGWALSRLAAVTGNAAVAALAAAAVREAPEHLAAEPQRPGHPAMVAATWAHGAGGIGVVAADELRRAAPGDPMGAARWRAVLARAAQVCRADGFGRDHTLAHGDLGAWEVLTLAAGAGVLDVDRERLDARVLSGIEEFGPSSGFAGNPLVPGLLPGVGGVAYQLLRMHPGCPLPSVLLPDPGAGDLTAPAQPSAAGLPRVRG</sequence>
<feature type="domain" description="Lantibiotic biosynthesis protein dehydration" evidence="1">
    <location>
        <begin position="97"/>
        <end position="472"/>
    </location>
</feature>
<dbReference type="NCBIfam" id="TIGR03897">
    <property type="entry name" value="lanti_2_LanM"/>
    <property type="match status" value="1"/>
</dbReference>
<dbReference type="PIRSF" id="PIRSF037228">
    <property type="entry name" value="Lant_mod_RumM"/>
    <property type="match status" value="1"/>
</dbReference>
<keyword evidence="3" id="KW-1185">Reference proteome</keyword>